<dbReference type="PRINTS" id="PR00033">
    <property type="entry name" value="HTHASNC"/>
</dbReference>
<evidence type="ECO:0000313" key="8">
    <source>
        <dbReference type="Proteomes" id="UP000306740"/>
    </source>
</evidence>
<dbReference type="Proteomes" id="UP000306740">
    <property type="component" value="Unassembled WGS sequence"/>
</dbReference>
<gene>
    <name evidence="7" type="ORF">FHE65_10775</name>
    <name evidence="6" type="ORF">FHE65_24030</name>
</gene>
<dbReference type="AlphaFoldDB" id="A0A5C4MIB5"/>
<dbReference type="PANTHER" id="PTHR30154:SF34">
    <property type="entry name" value="TRANSCRIPTIONAL REGULATOR AZLB"/>
    <property type="match status" value="1"/>
</dbReference>
<dbReference type="PANTHER" id="PTHR30154">
    <property type="entry name" value="LEUCINE-RESPONSIVE REGULATORY PROTEIN"/>
    <property type="match status" value="1"/>
</dbReference>
<evidence type="ECO:0000256" key="4">
    <source>
        <dbReference type="SAM" id="MobiDB-lite"/>
    </source>
</evidence>
<keyword evidence="3" id="KW-0804">Transcription</keyword>
<dbReference type="SUPFAM" id="SSF46785">
    <property type="entry name" value="Winged helix' DNA-binding domain"/>
    <property type="match status" value="1"/>
</dbReference>
<evidence type="ECO:0000313" key="7">
    <source>
        <dbReference type="EMBL" id="TNC47095.1"/>
    </source>
</evidence>
<dbReference type="PROSITE" id="PS50956">
    <property type="entry name" value="HTH_ASNC_2"/>
    <property type="match status" value="1"/>
</dbReference>
<feature type="domain" description="HTH asnC-type" evidence="5">
    <location>
        <begin position="3"/>
        <end position="64"/>
    </location>
</feature>
<dbReference type="CDD" id="cd00090">
    <property type="entry name" value="HTH_ARSR"/>
    <property type="match status" value="1"/>
</dbReference>
<evidence type="ECO:0000313" key="6">
    <source>
        <dbReference type="EMBL" id="TNC39071.1"/>
    </source>
</evidence>
<evidence type="ECO:0000259" key="5">
    <source>
        <dbReference type="PROSITE" id="PS50956"/>
    </source>
</evidence>
<dbReference type="InterPro" id="IPR019888">
    <property type="entry name" value="Tscrpt_reg_AsnC-like"/>
</dbReference>
<dbReference type="RefSeq" id="WP_139087045.1">
    <property type="nucleotide sequence ID" value="NZ_VDFR01000048.1"/>
</dbReference>
<evidence type="ECO:0000256" key="3">
    <source>
        <dbReference type="ARBA" id="ARBA00023163"/>
    </source>
</evidence>
<keyword evidence="1" id="KW-0805">Transcription regulation</keyword>
<proteinExistence type="predicted"/>
<dbReference type="EMBL" id="VDFR01000048">
    <property type="protein sequence ID" value="TNC47095.1"/>
    <property type="molecule type" value="Genomic_DNA"/>
</dbReference>
<dbReference type="InterPro" id="IPR011991">
    <property type="entry name" value="ArsR-like_HTH"/>
</dbReference>
<dbReference type="Pfam" id="PF13412">
    <property type="entry name" value="HTH_24"/>
    <property type="match status" value="1"/>
</dbReference>
<name>A0A5C4MIB5_9ACTN</name>
<dbReference type="GO" id="GO:0043200">
    <property type="term" value="P:response to amino acid"/>
    <property type="evidence" value="ECO:0007669"/>
    <property type="project" value="TreeGrafter"/>
</dbReference>
<reference evidence="6 8" key="1">
    <citation type="submission" date="2019-05" db="EMBL/GenBank/DDBJ databases">
        <title>Mumia sp. nov., isolated from the intestinal contents of plateau pika (Ochotona curzoniae) in the Qinghai-Tibet plateau of China.</title>
        <authorList>
            <person name="Tian Z."/>
        </authorList>
    </citation>
    <scope>NUCLEOTIDE SEQUENCE [LARGE SCALE GENOMIC DNA]</scope>
    <source>
        <strain evidence="8">527</strain>
        <strain evidence="6">Z527</strain>
    </source>
</reference>
<organism evidence="6 8">
    <name type="scientific">Mumia zhuanghuii</name>
    <dbReference type="NCBI Taxonomy" id="2585211"/>
    <lineage>
        <taxon>Bacteria</taxon>
        <taxon>Bacillati</taxon>
        <taxon>Actinomycetota</taxon>
        <taxon>Actinomycetes</taxon>
        <taxon>Propionibacteriales</taxon>
        <taxon>Nocardioidaceae</taxon>
        <taxon>Mumia</taxon>
    </lineage>
</organism>
<evidence type="ECO:0000256" key="1">
    <source>
        <dbReference type="ARBA" id="ARBA00023015"/>
    </source>
</evidence>
<dbReference type="InterPro" id="IPR000485">
    <property type="entry name" value="AsnC-type_HTH_dom"/>
</dbReference>
<evidence type="ECO:0000256" key="2">
    <source>
        <dbReference type="ARBA" id="ARBA00023125"/>
    </source>
</evidence>
<dbReference type="SMART" id="SM00344">
    <property type="entry name" value="HTH_ASNC"/>
    <property type="match status" value="1"/>
</dbReference>
<keyword evidence="2" id="KW-0238">DNA-binding</keyword>
<dbReference type="SUPFAM" id="SSF54909">
    <property type="entry name" value="Dimeric alpha+beta barrel"/>
    <property type="match status" value="1"/>
</dbReference>
<dbReference type="GO" id="GO:0005829">
    <property type="term" value="C:cytosol"/>
    <property type="evidence" value="ECO:0007669"/>
    <property type="project" value="TreeGrafter"/>
</dbReference>
<sequence length="183" mass="19607">MTLDELDLALVRAMHEHPRAGVLELSRTTSVARGTVQARLKRLEEAGVITGYGPDVDLRRAGFPVQAYVTLEIAQGALDEVREALDAIPQVVEAVVTTGSFDVLCLVATASHEELQATLLRLDQSPSIVRSTSIVVLSVLIERRVQPLLESARRPGSTRAPAYRAAAQPVSDGSDGRGTSATR</sequence>
<dbReference type="GO" id="GO:0043565">
    <property type="term" value="F:sequence-specific DNA binding"/>
    <property type="evidence" value="ECO:0007669"/>
    <property type="project" value="InterPro"/>
</dbReference>
<dbReference type="EMBL" id="VDFR01000116">
    <property type="protein sequence ID" value="TNC39071.1"/>
    <property type="molecule type" value="Genomic_DNA"/>
</dbReference>
<dbReference type="Gene3D" id="3.30.70.920">
    <property type="match status" value="1"/>
</dbReference>
<dbReference type="Pfam" id="PF01037">
    <property type="entry name" value="AsnC_trans_reg"/>
    <property type="match status" value="1"/>
</dbReference>
<feature type="region of interest" description="Disordered" evidence="4">
    <location>
        <begin position="152"/>
        <end position="183"/>
    </location>
</feature>
<dbReference type="InterPro" id="IPR019887">
    <property type="entry name" value="Tscrpt_reg_AsnC/Lrp_C"/>
</dbReference>
<dbReference type="OrthoDB" id="9809462at2"/>
<accession>A0A5C4MIB5</accession>
<dbReference type="InterPro" id="IPR036388">
    <property type="entry name" value="WH-like_DNA-bd_sf"/>
</dbReference>
<comment type="caution">
    <text evidence="6">The sequence shown here is derived from an EMBL/GenBank/DDBJ whole genome shotgun (WGS) entry which is preliminary data.</text>
</comment>
<protein>
    <submittedName>
        <fullName evidence="6">Lrp/AsnC family transcriptional regulator</fullName>
    </submittedName>
</protein>
<dbReference type="Gene3D" id="1.10.10.10">
    <property type="entry name" value="Winged helix-like DNA-binding domain superfamily/Winged helix DNA-binding domain"/>
    <property type="match status" value="1"/>
</dbReference>
<dbReference type="InterPro" id="IPR011008">
    <property type="entry name" value="Dimeric_a/b-barrel"/>
</dbReference>
<dbReference type="InterPro" id="IPR036390">
    <property type="entry name" value="WH_DNA-bd_sf"/>
</dbReference>